<dbReference type="InterPro" id="IPR018502">
    <property type="entry name" value="Annexin_repeat"/>
</dbReference>
<dbReference type="Gene3D" id="1.10.220.10">
    <property type="entry name" value="Annexin"/>
    <property type="match status" value="4"/>
</dbReference>
<dbReference type="SMART" id="SM00335">
    <property type="entry name" value="ANX"/>
    <property type="match status" value="4"/>
</dbReference>
<dbReference type="PANTHER" id="PTHR10502">
    <property type="entry name" value="ANNEXIN"/>
    <property type="match status" value="1"/>
</dbReference>
<feature type="compositionally biased region" description="Pro residues" evidence="4">
    <location>
        <begin position="323"/>
        <end position="387"/>
    </location>
</feature>
<dbReference type="InterPro" id="IPR001464">
    <property type="entry name" value="Annexin"/>
</dbReference>
<accession>A0A9P4WMK9</accession>
<dbReference type="InterPro" id="IPR009117">
    <property type="entry name" value="ANX14"/>
</dbReference>
<comment type="similarity">
    <text evidence="1">Belongs to the annexin family.</text>
</comment>
<sequence length="715" mass="79154">MSSYGSAHSGQLRSGYQPQPQQQRARSYSNPPYPSTPAPAPYPQQQSSYFPPPPTAPYQQGPPISNPITIPASNRKRASSDYAYGSTSPSHPQASSPYPNSYPTHHLQPIPQQQPIPENYQYSPQQQPLMSGSPGYSYDRRRSSSSQCGYDPRQSYESAHSYQSAHSHHGHPSPDYYAMLNQKGYGNYDGRYNYGNEHEGHVHAHAHAAPEPPKEYGDWDKDEVTRYQKDQDLERGYGQAPYQGQPYGQQPYQQGPPQGYGQPPMQNQQYPPQGQYGAPPPQQQQWGQPPPGQYGAPPPNQYGGPLPQGQYGAPPQQQQWGQTPPPQGQYGAPPPGQYGAPPPQGQYGAPPPQGQYGAPPPQGQYGAPPPQGQYGAPPPAQYQPPPMQQQYGPPTQPSLGYGPQQTANIDVTRDVEAIRKAMKGFGTDEKALIAVLSKKDPIQINTIRTQYDQRLMRNMVNDLEKETSSYFKEGLIEIARGPLVSDCYTLHGAMKGMGTKEAMLDDVLIGRSNADINAIKQEYQKIFKKSLEADLRSDLSAATEQMYMMIVAARRAEDSAPVIPQEIEQAVTDLQQGIGNMVSKNAALVCQILTSKNDAQLRAIAQSYQQRFHKDLNGVLKSAFSGHMEDALLLLLGRAQNRALAEAIRLEESMAGMGTKDQLLVQRVVRCHWDRNFMNAVSAEYKKKYGKDLVKRIEGETRGDYERLMVACVKP</sequence>
<dbReference type="PRINTS" id="PR00196">
    <property type="entry name" value="ANNEXIN"/>
</dbReference>
<evidence type="ECO:0000256" key="2">
    <source>
        <dbReference type="ARBA" id="ARBA00022737"/>
    </source>
</evidence>
<dbReference type="PANTHER" id="PTHR10502:SF102">
    <property type="entry name" value="ANNEXIN B11"/>
    <property type="match status" value="1"/>
</dbReference>
<feature type="compositionally biased region" description="Low complexity" evidence="4">
    <location>
        <begin position="155"/>
        <end position="165"/>
    </location>
</feature>
<feature type="compositionally biased region" description="Basic and acidic residues" evidence="4">
    <location>
        <begin position="212"/>
        <end position="235"/>
    </location>
</feature>
<name>A0A9P4WMK9_9PLEO</name>
<dbReference type="Pfam" id="PF00191">
    <property type="entry name" value="Annexin"/>
    <property type="match status" value="4"/>
</dbReference>
<dbReference type="GO" id="GO:0005509">
    <property type="term" value="F:calcium ion binding"/>
    <property type="evidence" value="ECO:0007669"/>
    <property type="project" value="InterPro"/>
</dbReference>
<feature type="compositionally biased region" description="Pro residues" evidence="4">
    <location>
        <begin position="31"/>
        <end position="42"/>
    </location>
</feature>
<evidence type="ECO:0000256" key="1">
    <source>
        <dbReference type="ARBA" id="ARBA00007831"/>
    </source>
</evidence>
<dbReference type="GO" id="GO:0001786">
    <property type="term" value="F:phosphatidylserine binding"/>
    <property type="evidence" value="ECO:0007669"/>
    <property type="project" value="TreeGrafter"/>
</dbReference>
<evidence type="ECO:0000256" key="4">
    <source>
        <dbReference type="SAM" id="MobiDB-lite"/>
    </source>
</evidence>
<keyword evidence="2" id="KW-0677">Repeat</keyword>
<organism evidence="5 6">
    <name type="scientific">Didymella heteroderae</name>
    <dbReference type="NCBI Taxonomy" id="1769908"/>
    <lineage>
        <taxon>Eukaryota</taxon>
        <taxon>Fungi</taxon>
        <taxon>Dikarya</taxon>
        <taxon>Ascomycota</taxon>
        <taxon>Pezizomycotina</taxon>
        <taxon>Dothideomycetes</taxon>
        <taxon>Pleosporomycetidae</taxon>
        <taxon>Pleosporales</taxon>
        <taxon>Pleosporineae</taxon>
        <taxon>Didymellaceae</taxon>
        <taxon>Didymella</taxon>
    </lineage>
</organism>
<evidence type="ECO:0008006" key="7">
    <source>
        <dbReference type="Google" id="ProtNLM"/>
    </source>
</evidence>
<feature type="compositionally biased region" description="Polar residues" evidence="4">
    <location>
        <begin position="1"/>
        <end position="30"/>
    </location>
</feature>
<feature type="region of interest" description="Disordered" evidence="4">
    <location>
        <begin position="1"/>
        <end position="403"/>
    </location>
</feature>
<evidence type="ECO:0000313" key="6">
    <source>
        <dbReference type="Proteomes" id="UP000758155"/>
    </source>
</evidence>
<feature type="compositionally biased region" description="Low complexity" evidence="4">
    <location>
        <begin position="236"/>
        <end position="277"/>
    </location>
</feature>
<dbReference type="EMBL" id="SWKV01000049">
    <property type="protein sequence ID" value="KAF3036602.1"/>
    <property type="molecule type" value="Genomic_DNA"/>
</dbReference>
<dbReference type="SUPFAM" id="SSF47874">
    <property type="entry name" value="Annexin"/>
    <property type="match status" value="1"/>
</dbReference>
<comment type="caution">
    <text evidence="5">The sequence shown here is derived from an EMBL/GenBank/DDBJ whole genome shotgun (WGS) entry which is preliminary data.</text>
</comment>
<dbReference type="AlphaFoldDB" id="A0A9P4WMK9"/>
<protein>
    <recommendedName>
        <fullName evidence="7">Annexin</fullName>
    </recommendedName>
</protein>
<dbReference type="GO" id="GO:0005737">
    <property type="term" value="C:cytoplasm"/>
    <property type="evidence" value="ECO:0007669"/>
    <property type="project" value="TreeGrafter"/>
</dbReference>
<feature type="compositionally biased region" description="Pro residues" evidence="4">
    <location>
        <begin position="278"/>
        <end position="300"/>
    </location>
</feature>
<dbReference type="PROSITE" id="PS51897">
    <property type="entry name" value="ANNEXIN_2"/>
    <property type="match status" value="4"/>
</dbReference>
<evidence type="ECO:0000256" key="3">
    <source>
        <dbReference type="ARBA" id="ARBA00023216"/>
    </source>
</evidence>
<proteinExistence type="inferred from homology"/>
<gene>
    <name evidence="5" type="ORF">E8E12_008049</name>
</gene>
<feature type="compositionally biased region" description="Polar residues" evidence="4">
    <location>
        <begin position="85"/>
        <end position="103"/>
    </location>
</feature>
<dbReference type="PRINTS" id="PR01813">
    <property type="entry name" value="ANNEXINFUNGI"/>
</dbReference>
<feature type="compositionally biased region" description="Polar residues" evidence="4">
    <location>
        <begin position="120"/>
        <end position="130"/>
    </location>
</feature>
<dbReference type="OrthoDB" id="37886at2759"/>
<dbReference type="GO" id="GO:0012506">
    <property type="term" value="C:vesicle membrane"/>
    <property type="evidence" value="ECO:0007669"/>
    <property type="project" value="TreeGrafter"/>
</dbReference>
<feature type="compositionally biased region" description="Low complexity" evidence="4">
    <location>
        <begin position="301"/>
        <end position="322"/>
    </location>
</feature>
<dbReference type="Proteomes" id="UP000758155">
    <property type="component" value="Unassembled WGS sequence"/>
</dbReference>
<reference evidence="5" key="1">
    <citation type="submission" date="2019-04" db="EMBL/GenBank/DDBJ databases">
        <title>Sequencing of skin fungus with MAO and IRED activity.</title>
        <authorList>
            <person name="Marsaioli A.J."/>
            <person name="Bonatto J.M.C."/>
            <person name="Reis Junior O."/>
        </authorList>
    </citation>
    <scope>NUCLEOTIDE SEQUENCE</scope>
    <source>
        <strain evidence="5">28M1</strain>
    </source>
</reference>
<dbReference type="GO" id="GO:0005634">
    <property type="term" value="C:nucleus"/>
    <property type="evidence" value="ECO:0007669"/>
    <property type="project" value="TreeGrafter"/>
</dbReference>
<dbReference type="GO" id="GO:0005544">
    <property type="term" value="F:calcium-dependent phospholipid binding"/>
    <property type="evidence" value="ECO:0007669"/>
    <property type="project" value="InterPro"/>
</dbReference>
<keyword evidence="6" id="KW-1185">Reference proteome</keyword>
<feature type="compositionally biased region" description="Low complexity" evidence="4">
    <location>
        <begin position="108"/>
        <end position="117"/>
    </location>
</feature>
<dbReference type="InterPro" id="IPR037104">
    <property type="entry name" value="Annexin_sf"/>
</dbReference>
<keyword evidence="3" id="KW-0041">Annexin</keyword>
<feature type="compositionally biased region" description="Low complexity" evidence="4">
    <location>
        <begin position="184"/>
        <end position="195"/>
    </location>
</feature>
<dbReference type="GO" id="GO:0005886">
    <property type="term" value="C:plasma membrane"/>
    <property type="evidence" value="ECO:0007669"/>
    <property type="project" value="TreeGrafter"/>
</dbReference>
<evidence type="ECO:0000313" key="5">
    <source>
        <dbReference type="EMBL" id="KAF3036602.1"/>
    </source>
</evidence>